<feature type="domain" description="Phage head morphogenesis" evidence="2">
    <location>
        <begin position="205"/>
        <end position="309"/>
    </location>
</feature>
<evidence type="ECO:0000313" key="4">
    <source>
        <dbReference type="Proteomes" id="UP000033103"/>
    </source>
</evidence>
<keyword evidence="4" id="KW-1185">Reference proteome</keyword>
<gene>
    <name evidence="3" type="ORF">VC03_02845</name>
</gene>
<dbReference type="RefSeq" id="WP_046328579.1">
    <property type="nucleotide sequence ID" value="NZ_CP011280.1"/>
</dbReference>
<dbReference type="KEGG" id="sns:VC03_02845"/>
<organism evidence="3 4">
    <name type="scientific">Sneathia vaginalis</name>
    <dbReference type="NCBI Taxonomy" id="187101"/>
    <lineage>
        <taxon>Bacteria</taxon>
        <taxon>Fusobacteriati</taxon>
        <taxon>Fusobacteriota</taxon>
        <taxon>Fusobacteriia</taxon>
        <taxon>Fusobacteriales</taxon>
        <taxon>Leptotrichiaceae</taxon>
        <taxon>Sneathia</taxon>
    </lineage>
</organism>
<dbReference type="AlphaFoldDB" id="A0A0E3UUP9"/>
<dbReference type="OrthoDB" id="9765386at2"/>
<keyword evidence="1" id="KW-0175">Coiled coil</keyword>
<accession>A0A0E3UUP9</accession>
<dbReference type="EMBL" id="CP011280">
    <property type="protein sequence ID" value="AKC95473.1"/>
    <property type="molecule type" value="Genomic_DNA"/>
</dbReference>
<dbReference type="Pfam" id="PF04233">
    <property type="entry name" value="Phage_Mu_F"/>
    <property type="match status" value="1"/>
</dbReference>
<proteinExistence type="predicted"/>
<name>A0A0E3UUP9_9FUSO</name>
<reference evidence="3 4" key="1">
    <citation type="journal article" date="2012" name="BMC Genomics">
        <title>Genomic sequence analysis and characterization of Sneathia amnii sp. nov.</title>
        <authorList>
            <consortium name="Vaginal Microbiome Consortium (additional members)"/>
            <person name="Harwich M.D.Jr."/>
            <person name="Serrano M.G."/>
            <person name="Fettweis J.M."/>
            <person name="Alves J.M."/>
            <person name="Reimers M.A."/>
            <person name="Buck G.A."/>
            <person name="Jefferson K.K."/>
        </authorList>
    </citation>
    <scope>NUCLEOTIDE SEQUENCE [LARGE SCALE GENOMIC DNA]</scope>
    <source>
        <strain evidence="3 4">SN35</strain>
    </source>
</reference>
<feature type="coiled-coil region" evidence="1">
    <location>
        <begin position="15"/>
        <end position="42"/>
    </location>
</feature>
<dbReference type="Proteomes" id="UP000033103">
    <property type="component" value="Chromosome"/>
</dbReference>
<dbReference type="HOGENOM" id="CLU_017434_0_0_0"/>
<evidence type="ECO:0000256" key="1">
    <source>
        <dbReference type="SAM" id="Coils"/>
    </source>
</evidence>
<dbReference type="NCBIfam" id="TIGR01641">
    <property type="entry name" value="phageSPP1_gp7"/>
    <property type="match status" value="1"/>
</dbReference>
<protein>
    <recommendedName>
        <fullName evidence="2">Phage head morphogenesis domain-containing protein</fullName>
    </recommendedName>
</protein>
<dbReference type="STRING" id="187101.VC03_02845"/>
<feature type="coiled-coil region" evidence="1">
    <location>
        <begin position="107"/>
        <end position="137"/>
    </location>
</feature>
<evidence type="ECO:0000259" key="2">
    <source>
        <dbReference type="Pfam" id="PF04233"/>
    </source>
</evidence>
<dbReference type="PATRIC" id="fig|1069640.6.peg.552"/>
<sequence length="568" mass="67536">MDIKKFQKYWHDRAIEEEKKVYEVTKKQIELQEELYTNAKRKIDTTINFYTNKFMKNNKVDYIKAKELLSKDELKEFRWTLSNYINNAKKKDLPLQEYVKLQKQLTNSSLKHRIDKLEAMKHEINMQLNELAKTKELMVEEHLSKVYEEQYYRNLYNNAIATNKSKYISRLNPSQIQNVVRSNWLSDGSSFSNIIWKNKEKLLNEMQKTITVGIISGKTPYSLSEDFARVMNVDKSRARVLLQTESARVRSMAEIESYKQMGVSKYQIIATLDDRTSDICQSMDMKVFDTKEYEVGVTAPPFHPNCRSTKAPYYDDSLITQDGRIVRDPETGKQYTVGNISYSEWVEKYVKNPEQLKGYGQYARYKKVLGDKAPNSFDKFVDMKYNNSKKYNSLKALYKDTKEYNYTVDLFKNHGVPDKYIPQTLNKFIDIKINDKLEYEGIKFRKKLLLTDYANKLKEQQQLKHKYLSKQYNKELLKNPPVNKSYFKDSDKMTDNEYKDKIRELQKEIRGKGEIFVKHNKNSYEYIENYSHNGDIGETWDRIKLKYYSTKKTRTIYSKKGYHVYPVY</sequence>
<evidence type="ECO:0000313" key="3">
    <source>
        <dbReference type="EMBL" id="AKC95473.1"/>
    </source>
</evidence>
<dbReference type="InterPro" id="IPR006528">
    <property type="entry name" value="Phage_head_morphogenesis_dom"/>
</dbReference>